<dbReference type="PANTHER" id="PTHR10408">
    <property type="entry name" value="STEROL O-ACYLTRANSFERASE"/>
    <property type="match status" value="1"/>
</dbReference>
<keyword evidence="6 9" id="KW-1133">Transmembrane helix</keyword>
<feature type="transmembrane region" description="Helical" evidence="9">
    <location>
        <begin position="6"/>
        <end position="28"/>
    </location>
</feature>
<proteinExistence type="inferred from homology"/>
<keyword evidence="3" id="KW-0808">Transferase</keyword>
<evidence type="ECO:0000256" key="5">
    <source>
        <dbReference type="ARBA" id="ARBA00022824"/>
    </source>
</evidence>
<name>A0A8S1UNA8_9CILI</name>
<evidence type="ECO:0000256" key="9">
    <source>
        <dbReference type="SAM" id="Phobius"/>
    </source>
</evidence>
<dbReference type="GO" id="GO:0008374">
    <property type="term" value="F:O-acyltransferase activity"/>
    <property type="evidence" value="ECO:0007669"/>
    <property type="project" value="InterPro"/>
</dbReference>
<dbReference type="EMBL" id="CAJJDO010000044">
    <property type="protein sequence ID" value="CAD8166520.1"/>
    <property type="molecule type" value="Genomic_DNA"/>
</dbReference>
<dbReference type="InterPro" id="IPR014371">
    <property type="entry name" value="Oat_ACAT_DAG_ARE"/>
</dbReference>
<dbReference type="Pfam" id="PF03062">
    <property type="entry name" value="MBOAT"/>
    <property type="match status" value="1"/>
</dbReference>
<evidence type="ECO:0000256" key="7">
    <source>
        <dbReference type="ARBA" id="ARBA00023136"/>
    </source>
</evidence>
<feature type="transmembrane region" description="Helical" evidence="9">
    <location>
        <begin position="211"/>
        <end position="228"/>
    </location>
</feature>
<evidence type="ECO:0000256" key="8">
    <source>
        <dbReference type="ARBA" id="ARBA00023315"/>
    </source>
</evidence>
<evidence type="ECO:0000313" key="10">
    <source>
        <dbReference type="EMBL" id="CAD8166520.1"/>
    </source>
</evidence>
<sequence>MLFPLIISALIKTTIIEGIFSTCIACIFSMKMYSYIISNEKLDLIHYNEYLWIPCLICEPNKIVFKKHRNFIQIFKYIINSTLIILWDLYYIKYEISPNYIHDDLIKFITNYSFRLGILIVVNHYLIFDYLLGLFKEITKVENIIFYEDWWNADGFGQLNRRWNKQVHEFLKINIYQSLSKNGNNKKALILTYLVTALLHEYCINVSLKTLRFYFLFFSCFQFIFIPYQKYIPFPRYVLFIQILFGNSLMIYLYTYY</sequence>
<keyword evidence="5" id="KW-0256">Endoplasmic reticulum</keyword>
<dbReference type="GO" id="GO:0005789">
    <property type="term" value="C:endoplasmic reticulum membrane"/>
    <property type="evidence" value="ECO:0007669"/>
    <property type="project" value="UniProtKB-SubCell"/>
</dbReference>
<keyword evidence="8" id="KW-0012">Acyltransferase</keyword>
<comment type="subcellular location">
    <subcellularLocation>
        <location evidence="1">Endoplasmic reticulum membrane</location>
        <topology evidence="1">Multi-pass membrane protein</topology>
    </subcellularLocation>
</comment>
<keyword evidence="11" id="KW-1185">Reference proteome</keyword>
<evidence type="ECO:0000313" key="11">
    <source>
        <dbReference type="Proteomes" id="UP000689195"/>
    </source>
</evidence>
<evidence type="ECO:0000256" key="4">
    <source>
        <dbReference type="ARBA" id="ARBA00022692"/>
    </source>
</evidence>
<dbReference type="Proteomes" id="UP000689195">
    <property type="component" value="Unassembled WGS sequence"/>
</dbReference>
<evidence type="ECO:0000256" key="3">
    <source>
        <dbReference type="ARBA" id="ARBA00022679"/>
    </source>
</evidence>
<comment type="caution">
    <text evidence="10">The sequence shown here is derived from an EMBL/GenBank/DDBJ whole genome shotgun (WGS) entry which is preliminary data.</text>
</comment>
<evidence type="ECO:0000256" key="2">
    <source>
        <dbReference type="ARBA" id="ARBA00009010"/>
    </source>
</evidence>
<dbReference type="PANTHER" id="PTHR10408:SF9">
    <property type="entry name" value="STEROL O-ACYLTRANSFERASE 2-RELATED"/>
    <property type="match status" value="1"/>
</dbReference>
<protein>
    <submittedName>
        <fullName evidence="10">Uncharacterized protein</fullName>
    </submittedName>
</protein>
<feature type="transmembrane region" description="Helical" evidence="9">
    <location>
        <begin position="234"/>
        <end position="254"/>
    </location>
</feature>
<keyword evidence="7 9" id="KW-0472">Membrane</keyword>
<dbReference type="OrthoDB" id="10039049at2759"/>
<accession>A0A8S1UNA8</accession>
<gene>
    <name evidence="10" type="ORF">PPENT_87.1.T0440189</name>
</gene>
<comment type="similarity">
    <text evidence="2">Belongs to the membrane-bound acyltransferase family. Sterol o-acyltransferase subfamily.</text>
</comment>
<feature type="transmembrane region" description="Helical" evidence="9">
    <location>
        <begin position="74"/>
        <end position="92"/>
    </location>
</feature>
<evidence type="ECO:0000256" key="1">
    <source>
        <dbReference type="ARBA" id="ARBA00004477"/>
    </source>
</evidence>
<reference evidence="10" key="1">
    <citation type="submission" date="2021-01" db="EMBL/GenBank/DDBJ databases">
        <authorList>
            <consortium name="Genoscope - CEA"/>
            <person name="William W."/>
        </authorList>
    </citation>
    <scope>NUCLEOTIDE SEQUENCE</scope>
</reference>
<dbReference type="InterPro" id="IPR004299">
    <property type="entry name" value="MBOAT_fam"/>
</dbReference>
<dbReference type="AlphaFoldDB" id="A0A8S1UNA8"/>
<organism evidence="10 11">
    <name type="scientific">Paramecium pentaurelia</name>
    <dbReference type="NCBI Taxonomy" id="43138"/>
    <lineage>
        <taxon>Eukaryota</taxon>
        <taxon>Sar</taxon>
        <taxon>Alveolata</taxon>
        <taxon>Ciliophora</taxon>
        <taxon>Intramacronucleata</taxon>
        <taxon>Oligohymenophorea</taxon>
        <taxon>Peniculida</taxon>
        <taxon>Parameciidae</taxon>
        <taxon>Paramecium</taxon>
    </lineage>
</organism>
<keyword evidence="4 9" id="KW-0812">Transmembrane</keyword>
<evidence type="ECO:0000256" key="6">
    <source>
        <dbReference type="ARBA" id="ARBA00022989"/>
    </source>
</evidence>
<feature type="transmembrane region" description="Helical" evidence="9">
    <location>
        <begin position="112"/>
        <end position="132"/>
    </location>
</feature>